<dbReference type="STRING" id="1798664.A3C93_06485"/>
<dbReference type="Gene3D" id="3.40.250.10">
    <property type="entry name" value="Rhodanese-like domain"/>
    <property type="match status" value="1"/>
</dbReference>
<dbReference type="SMART" id="SM00450">
    <property type="entry name" value="RHOD"/>
    <property type="match status" value="1"/>
</dbReference>
<evidence type="ECO:0000313" key="2">
    <source>
        <dbReference type="EMBL" id="OGZ11179.1"/>
    </source>
</evidence>
<dbReference type="InterPro" id="IPR050229">
    <property type="entry name" value="GlpE_sulfurtransferase"/>
</dbReference>
<dbReference type="PANTHER" id="PTHR43031">
    <property type="entry name" value="FAD-DEPENDENT OXIDOREDUCTASE"/>
    <property type="match status" value="1"/>
</dbReference>
<dbReference type="InterPro" id="IPR036873">
    <property type="entry name" value="Rhodanese-like_dom_sf"/>
</dbReference>
<comment type="caution">
    <text evidence="2">The sequence shown here is derived from an EMBL/GenBank/DDBJ whole genome shotgun (WGS) entry which is preliminary data.</text>
</comment>
<dbReference type="Pfam" id="PF00581">
    <property type="entry name" value="Rhodanese"/>
    <property type="match status" value="1"/>
</dbReference>
<dbReference type="CDD" id="cd00158">
    <property type="entry name" value="RHOD"/>
    <property type="match status" value="1"/>
</dbReference>
<name>A0A1G2DC29_9BACT</name>
<protein>
    <recommendedName>
        <fullName evidence="1">Rhodanese domain-containing protein</fullName>
    </recommendedName>
</protein>
<organism evidence="2 3">
    <name type="scientific">Candidatus Lloydbacteria bacterium RIFCSPHIGHO2_02_FULL_54_17</name>
    <dbReference type="NCBI Taxonomy" id="1798664"/>
    <lineage>
        <taxon>Bacteria</taxon>
        <taxon>Candidatus Lloydiibacteriota</taxon>
    </lineage>
</organism>
<dbReference type="SUPFAM" id="SSF52821">
    <property type="entry name" value="Rhodanese/Cell cycle control phosphatase"/>
    <property type="match status" value="1"/>
</dbReference>
<proteinExistence type="predicted"/>
<sequence length="96" mass="10829">MRQALEQPAEGVLFVDVRTKTEWEKGHIAGFRHIPMSELAEHVDELKRYPKVYFLCHSGGRSGRACALLARNGHQGAINVLGGWSEWVARGYPVER</sequence>
<evidence type="ECO:0000259" key="1">
    <source>
        <dbReference type="PROSITE" id="PS50206"/>
    </source>
</evidence>
<accession>A0A1G2DC29</accession>
<dbReference type="InterPro" id="IPR001763">
    <property type="entry name" value="Rhodanese-like_dom"/>
</dbReference>
<dbReference type="Proteomes" id="UP000178636">
    <property type="component" value="Unassembled WGS sequence"/>
</dbReference>
<gene>
    <name evidence="2" type="ORF">A3C93_06485</name>
</gene>
<evidence type="ECO:0000313" key="3">
    <source>
        <dbReference type="Proteomes" id="UP000178636"/>
    </source>
</evidence>
<dbReference type="EMBL" id="MHLO01000037">
    <property type="protein sequence ID" value="OGZ11179.1"/>
    <property type="molecule type" value="Genomic_DNA"/>
</dbReference>
<feature type="domain" description="Rhodanese" evidence="1">
    <location>
        <begin position="8"/>
        <end position="96"/>
    </location>
</feature>
<reference evidence="2 3" key="1">
    <citation type="journal article" date="2016" name="Nat. Commun.">
        <title>Thousands of microbial genomes shed light on interconnected biogeochemical processes in an aquifer system.</title>
        <authorList>
            <person name="Anantharaman K."/>
            <person name="Brown C.T."/>
            <person name="Hug L.A."/>
            <person name="Sharon I."/>
            <person name="Castelle C.J."/>
            <person name="Probst A.J."/>
            <person name="Thomas B.C."/>
            <person name="Singh A."/>
            <person name="Wilkins M.J."/>
            <person name="Karaoz U."/>
            <person name="Brodie E.L."/>
            <person name="Williams K.H."/>
            <person name="Hubbard S.S."/>
            <person name="Banfield J.F."/>
        </authorList>
    </citation>
    <scope>NUCLEOTIDE SEQUENCE [LARGE SCALE GENOMIC DNA]</scope>
</reference>
<dbReference type="AlphaFoldDB" id="A0A1G2DC29"/>
<dbReference type="PANTHER" id="PTHR43031:SF1">
    <property type="entry name" value="PYRIDINE NUCLEOTIDE-DISULPHIDE OXIDOREDUCTASE"/>
    <property type="match status" value="1"/>
</dbReference>
<dbReference type="PROSITE" id="PS50206">
    <property type="entry name" value="RHODANESE_3"/>
    <property type="match status" value="1"/>
</dbReference>